<evidence type="ECO:0000313" key="2">
    <source>
        <dbReference type="Proteomes" id="UP000017822"/>
    </source>
</evidence>
<sequence length="413" mass="47637">MTQHIIDRDASDKTKGFRLQKIRAIKHMLDEIESPRNVMFYASIEVQEDVSIVKIGDQETSTYFEEDKNYDEDTNFTLFSGAVLNTLVSFSDIYFSKWQESDGVVFGFYTTAGIGKERKASLQNGTILTLPDSPILKLLKDKEELSESVLSAIKYALLEEYEKQYEKVVGHGNLENLKSLSLEELSVFLSKIQWCFGQENEIALKDSVIALIKNSSLQNIQTEKKEEFIFSLLMERLDERQNLPNLVDRFIYRSDVKLIFKEVESESLDINTDPAWLELKKQQARITDKRNLEDKIRAVCPDYDVQKAGRYARMASLSKHEESESNRSFKSLKYRVFEACDQYYSEEPLIEVPVRIEEIKAVVNSIKTIAEENVKQLKSDYTYAVSNGVTIERIIFNLYDECFASFDKGVSND</sequence>
<evidence type="ECO:0008006" key="3">
    <source>
        <dbReference type="Google" id="ProtNLM"/>
    </source>
</evidence>
<protein>
    <recommendedName>
        <fullName evidence="3">CD-NTase associated protein 4-like DNA endonuclease domain-containing protein</fullName>
    </recommendedName>
</protein>
<dbReference type="EMBL" id="AOFQ01000058">
    <property type="protein sequence ID" value="ESQ97747.1"/>
    <property type="molecule type" value="Genomic_DNA"/>
</dbReference>
<name>V4Q7M2_STUCH</name>
<accession>V4Q7M2</accession>
<gene>
    <name evidence="1" type="ORF">F753_19390</name>
</gene>
<proteinExistence type="predicted"/>
<organism evidence="1 2">
    <name type="scientific">Stutzerimonas chloritidismutans AW-1</name>
    <dbReference type="NCBI Taxonomy" id="1263865"/>
    <lineage>
        <taxon>Bacteria</taxon>
        <taxon>Pseudomonadati</taxon>
        <taxon>Pseudomonadota</taxon>
        <taxon>Gammaproteobacteria</taxon>
        <taxon>Pseudomonadales</taxon>
        <taxon>Pseudomonadaceae</taxon>
        <taxon>Stutzerimonas</taxon>
    </lineage>
</organism>
<dbReference type="RefSeq" id="WP_023446522.1">
    <property type="nucleotide sequence ID" value="NZ_AOFQ01000058.1"/>
</dbReference>
<dbReference type="AlphaFoldDB" id="V4Q7M2"/>
<comment type="caution">
    <text evidence="1">The sequence shown here is derived from an EMBL/GenBank/DDBJ whole genome shotgun (WGS) entry which is preliminary data.</text>
</comment>
<evidence type="ECO:0000313" key="1">
    <source>
        <dbReference type="EMBL" id="ESQ97747.1"/>
    </source>
</evidence>
<dbReference type="Proteomes" id="UP000017822">
    <property type="component" value="Unassembled WGS sequence"/>
</dbReference>
<reference evidence="1 2" key="1">
    <citation type="submission" date="2013-07" db="EMBL/GenBank/DDBJ databases">
        <authorList>
            <person name="Schaap P.J."/>
            <person name="Mehboob F."/>
            <person name="Oosterkamp M.J."/>
            <person name="de Vos W.M."/>
            <person name="Stams A.J.M."/>
            <person name="Koehorst J.J."/>
        </authorList>
    </citation>
    <scope>NUCLEOTIDE SEQUENCE [LARGE SCALE GENOMIC DNA]</scope>
    <source>
        <strain evidence="1 2">AW-1</strain>
    </source>
</reference>
<dbReference type="PATRIC" id="fig|1263865.4.peg.3739"/>